<reference evidence="3 4" key="1">
    <citation type="submission" date="2019-12" db="EMBL/GenBank/DDBJ databases">
        <title>Complete genome sequence of Streptococcus sp. CNU G2 isolated frome Bos taurus coreanae.</title>
        <authorList>
            <person name="Park S.Y."/>
            <person name="Kim J.H."/>
            <person name="Seo S.W."/>
        </authorList>
    </citation>
    <scope>NUCLEOTIDE SEQUENCE [LARGE SCALE GENOMIC DNA]</scope>
    <source>
        <strain evidence="3 4">CNU G2</strain>
        <plasmid evidence="4">p_cnu_g2</plasmid>
    </source>
</reference>
<gene>
    <name evidence="3" type="ORF">GPZ88_10065</name>
</gene>
<dbReference type="AlphaFoldDB" id="A0A6G8I2Q8"/>
<dbReference type="KEGG" id="srum:GPZ88_10065"/>
<proteinExistence type="predicted"/>
<keyword evidence="2" id="KW-1133">Transmembrane helix</keyword>
<keyword evidence="2" id="KW-0472">Membrane</keyword>
<dbReference type="RefSeq" id="WP_157328621.1">
    <property type="nucleotide sequence ID" value="NZ_CP046920.1"/>
</dbReference>
<evidence type="ECO:0000256" key="2">
    <source>
        <dbReference type="SAM" id="Phobius"/>
    </source>
</evidence>
<name>A0A6G8I2Q8_9STRE</name>
<evidence type="ECO:0000313" key="4">
    <source>
        <dbReference type="Proteomes" id="UP000503166"/>
    </source>
</evidence>
<dbReference type="EMBL" id="CP046920">
    <property type="protein sequence ID" value="QIM47412.1"/>
    <property type="molecule type" value="Genomic_DNA"/>
</dbReference>
<feature type="region of interest" description="Disordered" evidence="1">
    <location>
        <begin position="38"/>
        <end position="79"/>
    </location>
</feature>
<sequence>MTKTRKIFIGFAAIIVVALSAVVVYLAIEKYANSAQKTSNNSSSTILKTKSIKNQKSNSSEELPSSSSSDEEELSSDDEHRLEALATLEKSDEPADNQYVQEVREAFSTAENAVKQCQVSDIIDFKGTIDNKLSMTYQDMAQTYAIAVIVNNYSLDTVEVYNSKNPDVVQFVVGLKSEGKEENYWAGNYNIYAKQIRLISYHGGELGATYG</sequence>
<geneLocation type="plasmid" evidence="4">
    <name>p_cnu_g2</name>
</geneLocation>
<dbReference type="Proteomes" id="UP000503166">
    <property type="component" value="Plasmid p_CNU_G2"/>
</dbReference>
<organism evidence="3 4">
    <name type="scientific">Streptococcus ruminicola</name>
    <dbReference type="NCBI Taxonomy" id="2686210"/>
    <lineage>
        <taxon>Bacteria</taxon>
        <taxon>Bacillati</taxon>
        <taxon>Bacillota</taxon>
        <taxon>Bacilli</taxon>
        <taxon>Lactobacillales</taxon>
        <taxon>Streptococcaceae</taxon>
        <taxon>Streptococcus</taxon>
    </lineage>
</organism>
<protein>
    <submittedName>
        <fullName evidence="3">Uncharacterized protein</fullName>
    </submittedName>
</protein>
<keyword evidence="3" id="KW-0614">Plasmid</keyword>
<evidence type="ECO:0000313" key="3">
    <source>
        <dbReference type="EMBL" id="QIM47412.1"/>
    </source>
</evidence>
<feature type="transmembrane region" description="Helical" evidence="2">
    <location>
        <begin position="7"/>
        <end position="28"/>
    </location>
</feature>
<keyword evidence="2" id="KW-0812">Transmembrane</keyword>
<accession>A0A6G8I2Q8</accession>
<feature type="compositionally biased region" description="Low complexity" evidence="1">
    <location>
        <begin position="38"/>
        <end position="68"/>
    </location>
</feature>
<evidence type="ECO:0000256" key="1">
    <source>
        <dbReference type="SAM" id="MobiDB-lite"/>
    </source>
</evidence>